<sequence>MSPSEGGESRNADSCADLAGGAAAVAWCPLLLLLPLLLLQPLLMLLLLLLLLQVLLLLLLLVLMAVPACYLGHLLSLLQNFRKS</sequence>
<evidence type="ECO:0000313" key="2">
    <source>
        <dbReference type="EMBL" id="KAG5186305.1"/>
    </source>
</evidence>
<feature type="transmembrane region" description="Helical" evidence="1">
    <location>
        <begin position="45"/>
        <end position="78"/>
    </location>
</feature>
<feature type="transmembrane region" description="Helical" evidence="1">
    <location>
        <begin position="18"/>
        <end position="39"/>
    </location>
</feature>
<dbReference type="Proteomes" id="UP000664859">
    <property type="component" value="Unassembled WGS sequence"/>
</dbReference>
<keyword evidence="1" id="KW-0812">Transmembrane</keyword>
<gene>
    <name evidence="2" type="ORF">JKP88DRAFT_309777</name>
</gene>
<protein>
    <submittedName>
        <fullName evidence="2">Uncharacterized protein</fullName>
    </submittedName>
</protein>
<keyword evidence="3" id="KW-1185">Reference proteome</keyword>
<dbReference type="EMBL" id="JAFCMP010000112">
    <property type="protein sequence ID" value="KAG5186305.1"/>
    <property type="molecule type" value="Genomic_DNA"/>
</dbReference>
<evidence type="ECO:0000313" key="3">
    <source>
        <dbReference type="Proteomes" id="UP000664859"/>
    </source>
</evidence>
<keyword evidence="1" id="KW-1133">Transmembrane helix</keyword>
<organism evidence="2 3">
    <name type="scientific">Tribonema minus</name>
    <dbReference type="NCBI Taxonomy" id="303371"/>
    <lineage>
        <taxon>Eukaryota</taxon>
        <taxon>Sar</taxon>
        <taxon>Stramenopiles</taxon>
        <taxon>Ochrophyta</taxon>
        <taxon>PX clade</taxon>
        <taxon>Xanthophyceae</taxon>
        <taxon>Tribonematales</taxon>
        <taxon>Tribonemataceae</taxon>
        <taxon>Tribonema</taxon>
    </lineage>
</organism>
<keyword evidence="1" id="KW-0472">Membrane</keyword>
<proteinExistence type="predicted"/>
<comment type="caution">
    <text evidence="2">The sequence shown here is derived from an EMBL/GenBank/DDBJ whole genome shotgun (WGS) entry which is preliminary data.</text>
</comment>
<reference evidence="2" key="1">
    <citation type="submission" date="2021-02" db="EMBL/GenBank/DDBJ databases">
        <title>First Annotated Genome of the Yellow-green Alga Tribonema minus.</title>
        <authorList>
            <person name="Mahan K.M."/>
        </authorList>
    </citation>
    <scope>NUCLEOTIDE SEQUENCE</scope>
    <source>
        <strain evidence="2">UTEX B ZZ1240</strain>
    </source>
</reference>
<evidence type="ECO:0000256" key="1">
    <source>
        <dbReference type="SAM" id="Phobius"/>
    </source>
</evidence>
<name>A0A835Z7D1_9STRA</name>
<dbReference type="AlphaFoldDB" id="A0A835Z7D1"/>
<accession>A0A835Z7D1</accession>